<evidence type="ECO:0000256" key="1">
    <source>
        <dbReference type="SAM" id="MobiDB-lite"/>
    </source>
</evidence>
<dbReference type="RefSeq" id="XP_060412265.1">
    <property type="nucleotide sequence ID" value="XM_060552049.1"/>
</dbReference>
<protein>
    <submittedName>
        <fullName evidence="2">Uncharacterized protein</fullName>
    </submittedName>
</protein>
<dbReference type="AlphaFoldDB" id="A0AAD8V1E6"/>
<dbReference type="Proteomes" id="UP001230504">
    <property type="component" value="Unassembled WGS sequence"/>
</dbReference>
<dbReference type="GeneID" id="85436289"/>
<feature type="compositionally biased region" description="Low complexity" evidence="1">
    <location>
        <begin position="55"/>
        <end position="66"/>
    </location>
</feature>
<dbReference type="EMBL" id="JAHLJV010000046">
    <property type="protein sequence ID" value="KAK1585231.1"/>
    <property type="molecule type" value="Genomic_DNA"/>
</dbReference>
<proteinExistence type="predicted"/>
<accession>A0AAD8V1E6</accession>
<reference evidence="2" key="1">
    <citation type="submission" date="2021-06" db="EMBL/GenBank/DDBJ databases">
        <title>Comparative genomics, transcriptomics and evolutionary studies reveal genomic signatures of adaptation to plant cell wall in hemibiotrophic fungi.</title>
        <authorList>
            <consortium name="DOE Joint Genome Institute"/>
            <person name="Baroncelli R."/>
            <person name="Diaz J.F."/>
            <person name="Benocci T."/>
            <person name="Peng M."/>
            <person name="Battaglia E."/>
            <person name="Haridas S."/>
            <person name="Andreopoulos W."/>
            <person name="Labutti K."/>
            <person name="Pangilinan J."/>
            <person name="Floch G.L."/>
            <person name="Makela M.R."/>
            <person name="Henrissat B."/>
            <person name="Grigoriev I.V."/>
            <person name="Crouch J.A."/>
            <person name="De Vries R.P."/>
            <person name="Sukno S.A."/>
            <person name="Thon M.R."/>
        </authorList>
    </citation>
    <scope>NUCLEOTIDE SEQUENCE</scope>
    <source>
        <strain evidence="2">CBS 125086</strain>
    </source>
</reference>
<gene>
    <name evidence="2" type="ORF">LY79DRAFT_274037</name>
</gene>
<keyword evidence="3" id="KW-1185">Reference proteome</keyword>
<evidence type="ECO:0000313" key="2">
    <source>
        <dbReference type="EMBL" id="KAK1585231.1"/>
    </source>
</evidence>
<evidence type="ECO:0000313" key="3">
    <source>
        <dbReference type="Proteomes" id="UP001230504"/>
    </source>
</evidence>
<name>A0AAD8V1E6_9PEZI</name>
<organism evidence="2 3">
    <name type="scientific">Colletotrichum navitas</name>
    <dbReference type="NCBI Taxonomy" id="681940"/>
    <lineage>
        <taxon>Eukaryota</taxon>
        <taxon>Fungi</taxon>
        <taxon>Dikarya</taxon>
        <taxon>Ascomycota</taxon>
        <taxon>Pezizomycotina</taxon>
        <taxon>Sordariomycetes</taxon>
        <taxon>Hypocreomycetidae</taxon>
        <taxon>Glomerellales</taxon>
        <taxon>Glomerellaceae</taxon>
        <taxon>Colletotrichum</taxon>
        <taxon>Colletotrichum graminicola species complex</taxon>
    </lineage>
</organism>
<feature type="region of interest" description="Disordered" evidence="1">
    <location>
        <begin position="41"/>
        <end position="86"/>
    </location>
</feature>
<comment type="caution">
    <text evidence="2">The sequence shown here is derived from an EMBL/GenBank/DDBJ whole genome shotgun (WGS) entry which is preliminary data.</text>
</comment>
<sequence length="210" mass="23157">MIFLHHMSDWQVLFRSHMFSMGMRTTLIDDHLRQFEQQLPTKPMAAPSMKRGADPSSPGSSRTPSPTTVPPPHLAADPLRPTPTAGRPSLVIMEERLPALGLACKYNPSAGALYALLGHTNDNRFLRGHFVMVLPSHDRTSRKEKRKDKKNAMPLTPAQVLIRGEYSSSCPVPPAESFHTLASLANRLVNTGVQSPWSSSAKADASDIRR</sequence>